<evidence type="ECO:0000313" key="2">
    <source>
        <dbReference type="Proteomes" id="UP000009282"/>
    </source>
</evidence>
<protein>
    <submittedName>
        <fullName evidence="1">Uncharacterized protein</fullName>
    </submittedName>
</protein>
<organism evidence="1 2">
    <name type="scientific">Glaciecola nitratireducens (strain JCM 12485 / KCTC 12276 / FR1064)</name>
    <dbReference type="NCBI Taxonomy" id="1085623"/>
    <lineage>
        <taxon>Bacteria</taxon>
        <taxon>Pseudomonadati</taxon>
        <taxon>Pseudomonadota</taxon>
        <taxon>Gammaproteobacteria</taxon>
        <taxon>Alteromonadales</taxon>
        <taxon>Alteromonadaceae</taxon>
        <taxon>Brumicola</taxon>
    </lineage>
</organism>
<reference evidence="1 2" key="1">
    <citation type="journal article" date="2011" name="J. Bacteriol.">
        <title>Complete genome sequence of seawater bacterium Glaciecola nitratireducens FR1064T.</title>
        <authorList>
            <person name="Bian F."/>
            <person name="Qin Q.L."/>
            <person name="Xie B.B."/>
            <person name="Shu Y.L."/>
            <person name="Zhang X.Y."/>
            <person name="Yu Y."/>
            <person name="Chen B."/>
            <person name="Chen X.L."/>
            <person name="Zhou B.C."/>
            <person name="Zhang Y.Z."/>
        </authorList>
    </citation>
    <scope>NUCLEOTIDE SEQUENCE [LARGE SCALE GENOMIC DNA]</scope>
    <source>
        <strain evidence="2">JCM 12485 / KCTC 12276 / FR1064</strain>
    </source>
</reference>
<dbReference type="KEGG" id="gni:GNIT_3120"/>
<sequence length="36" mass="3954">MKELNRILAMMHLKATTQVNGIRLAVGSTIGEIEDV</sequence>
<dbReference type="Proteomes" id="UP000009282">
    <property type="component" value="Chromosome"/>
</dbReference>
<gene>
    <name evidence="1" type="ordered locus">GNIT_3120</name>
</gene>
<evidence type="ECO:0000313" key="1">
    <source>
        <dbReference type="EMBL" id="AEP31215.1"/>
    </source>
</evidence>
<dbReference type="AlphaFoldDB" id="G4QIR0"/>
<dbReference type="HOGENOM" id="CLU_3356434_0_0_6"/>
<keyword evidence="2" id="KW-1185">Reference proteome</keyword>
<accession>G4QIR0</accession>
<dbReference type="EMBL" id="CP003060">
    <property type="protein sequence ID" value="AEP31215.1"/>
    <property type="molecule type" value="Genomic_DNA"/>
</dbReference>
<name>G4QIR0_GLANF</name>
<proteinExistence type="predicted"/>